<evidence type="ECO:0000259" key="7">
    <source>
        <dbReference type="Pfam" id="PF02270"/>
    </source>
</evidence>
<gene>
    <name evidence="8" type="ORF">BSTOLATCC_MIC20701</name>
</gene>
<dbReference type="GO" id="GO:0006367">
    <property type="term" value="P:transcription initiation at RNA polymerase II promoter"/>
    <property type="evidence" value="ECO:0007669"/>
    <property type="project" value="InterPro"/>
</dbReference>
<dbReference type="AlphaFoldDB" id="A0AAU9JBW5"/>
<dbReference type="PANTHER" id="PTHR10445">
    <property type="entry name" value="GENERAL TRANSCRIPTION FACTOR IIF SUBUNIT 2"/>
    <property type="match status" value="1"/>
</dbReference>
<dbReference type="Gene3D" id="1.10.10.10">
    <property type="entry name" value="Winged helix-like DNA-binding domain superfamily/Winged helix DNA-binding domain"/>
    <property type="match status" value="1"/>
</dbReference>
<evidence type="ECO:0000256" key="2">
    <source>
        <dbReference type="ARBA" id="ARBA00009543"/>
    </source>
</evidence>
<dbReference type="Proteomes" id="UP001162131">
    <property type="component" value="Unassembled WGS sequence"/>
</dbReference>
<keyword evidence="3" id="KW-0805">Transcription regulation</keyword>
<name>A0AAU9JBW5_9CILI</name>
<evidence type="ECO:0000256" key="4">
    <source>
        <dbReference type="ARBA" id="ARBA00023125"/>
    </source>
</evidence>
<dbReference type="Pfam" id="PF02270">
    <property type="entry name" value="TFIIF_beta"/>
    <property type="match status" value="1"/>
</dbReference>
<dbReference type="EMBL" id="CAJZBQ010000020">
    <property type="protein sequence ID" value="CAG9318221.1"/>
    <property type="molecule type" value="Genomic_DNA"/>
</dbReference>
<evidence type="ECO:0000256" key="3">
    <source>
        <dbReference type="ARBA" id="ARBA00023015"/>
    </source>
</evidence>
<sequence length="248" mass="28971">MDQIFTEKNHVMLLKLPDYLYEAFKVKSDSNMTISLDSKTMDAELSLQDDLGALTNGVTKFNTKVQKIHDDDLYIFSVDGNRKAILKAKVICRGNLLPEQNPLLYKHNQEKLEEVSKYAISTADPNIDDMKAKQRIFKLHEDHKTFVMANKDKAALATYLKKHKEKRVREEPEAVKEMLFNLFAIQRFWKVKNLVEETGQPEAYLRKLLPEIAEKGTQGAYRHQWQLRAEFRENEDQNEDKPTKKQKI</sequence>
<keyword evidence="4" id="KW-0238">DNA-binding</keyword>
<dbReference type="PANTHER" id="PTHR10445:SF0">
    <property type="entry name" value="GENERAL TRANSCRIPTION FACTOR IIF SUBUNIT 2"/>
    <property type="match status" value="1"/>
</dbReference>
<accession>A0AAU9JBW5</accession>
<evidence type="ECO:0000313" key="8">
    <source>
        <dbReference type="EMBL" id="CAG9318221.1"/>
    </source>
</evidence>
<dbReference type="InterPro" id="IPR036388">
    <property type="entry name" value="WH-like_DNA-bd_sf"/>
</dbReference>
<evidence type="ECO:0000256" key="1">
    <source>
        <dbReference type="ARBA" id="ARBA00004123"/>
    </source>
</evidence>
<evidence type="ECO:0000256" key="6">
    <source>
        <dbReference type="ARBA" id="ARBA00023242"/>
    </source>
</evidence>
<reference evidence="8" key="1">
    <citation type="submission" date="2021-09" db="EMBL/GenBank/DDBJ databases">
        <authorList>
            <consortium name="AG Swart"/>
            <person name="Singh M."/>
            <person name="Singh A."/>
            <person name="Seah K."/>
            <person name="Emmerich C."/>
        </authorList>
    </citation>
    <scope>NUCLEOTIDE SEQUENCE</scope>
    <source>
        <strain evidence="8">ATCC30299</strain>
    </source>
</reference>
<organism evidence="8 9">
    <name type="scientific">Blepharisma stoltei</name>
    <dbReference type="NCBI Taxonomy" id="1481888"/>
    <lineage>
        <taxon>Eukaryota</taxon>
        <taxon>Sar</taxon>
        <taxon>Alveolata</taxon>
        <taxon>Ciliophora</taxon>
        <taxon>Postciliodesmatophora</taxon>
        <taxon>Heterotrichea</taxon>
        <taxon>Heterotrichida</taxon>
        <taxon>Blepharismidae</taxon>
        <taxon>Blepharisma</taxon>
    </lineage>
</organism>
<dbReference type="InterPro" id="IPR040450">
    <property type="entry name" value="TFIIF_beta_HTH"/>
</dbReference>
<keyword evidence="5" id="KW-0804">Transcription</keyword>
<dbReference type="GO" id="GO:0005674">
    <property type="term" value="C:transcription factor TFIIF complex"/>
    <property type="evidence" value="ECO:0007669"/>
    <property type="project" value="InterPro"/>
</dbReference>
<protein>
    <recommendedName>
        <fullName evidence="7">TFIIF beta subunit HTH domain-containing protein</fullName>
    </recommendedName>
</protein>
<comment type="subcellular location">
    <subcellularLocation>
        <location evidence="1">Nucleus</location>
    </subcellularLocation>
</comment>
<dbReference type="InterPro" id="IPR003196">
    <property type="entry name" value="TFIIF_beta"/>
</dbReference>
<proteinExistence type="inferred from homology"/>
<keyword evidence="6" id="KW-0539">Nucleus</keyword>
<comment type="similarity">
    <text evidence="2">Belongs to the TFIIF beta subunit family.</text>
</comment>
<feature type="domain" description="TFIIF beta subunit HTH" evidence="7">
    <location>
        <begin position="169"/>
        <end position="232"/>
    </location>
</feature>
<dbReference type="GO" id="GO:0003677">
    <property type="term" value="F:DNA binding"/>
    <property type="evidence" value="ECO:0007669"/>
    <property type="project" value="UniProtKB-KW"/>
</dbReference>
<keyword evidence="9" id="KW-1185">Reference proteome</keyword>
<evidence type="ECO:0000256" key="5">
    <source>
        <dbReference type="ARBA" id="ARBA00023163"/>
    </source>
</evidence>
<dbReference type="InterPro" id="IPR036390">
    <property type="entry name" value="WH_DNA-bd_sf"/>
</dbReference>
<dbReference type="FunFam" id="1.10.10.10:FF:000035">
    <property type="entry name" value="General transcription factor IIF subunit 2"/>
    <property type="match status" value="1"/>
</dbReference>
<evidence type="ECO:0000313" key="9">
    <source>
        <dbReference type="Proteomes" id="UP001162131"/>
    </source>
</evidence>
<comment type="caution">
    <text evidence="8">The sequence shown here is derived from an EMBL/GenBank/DDBJ whole genome shotgun (WGS) entry which is preliminary data.</text>
</comment>
<dbReference type="SUPFAM" id="SSF46785">
    <property type="entry name" value="Winged helix' DNA-binding domain"/>
    <property type="match status" value="1"/>
</dbReference>